<dbReference type="OrthoDB" id="2196203at2759"/>
<dbReference type="Proteomes" id="UP000011082">
    <property type="component" value="Unassembled WGS sequence"/>
</dbReference>
<keyword evidence="2" id="KW-1185">Reference proteome</keyword>
<dbReference type="InterPro" id="IPR042241">
    <property type="entry name" value="GCP_C_sf"/>
</dbReference>
<protein>
    <submittedName>
        <fullName evidence="1">Uncharacterized protein</fullName>
    </submittedName>
</protein>
<sequence length="175" mass="20688">MTRGVGLGPDQGSESFSLYIKLDYPVSLLIEEEFVIKLVYIFKFLWKLKKIEHLAGRLRELKYFNFIQKLQFYVFNEVIGNFSIEFPDFESFCFDVFKKNINKRLDSIMKGLFINTRAKKTEMMLFSLERYLVDKGTSNRNVNEDEVVRALNDFCEYSKGELVGTYLFNLQECLQ</sequence>
<dbReference type="GeneID" id="19881993"/>
<dbReference type="AlphaFoldDB" id="L2GM06"/>
<organism evidence="1 2">
    <name type="scientific">Vittaforma corneae (strain ATCC 50505)</name>
    <name type="common">Microsporidian parasite</name>
    <name type="synonym">Nosema corneum</name>
    <dbReference type="NCBI Taxonomy" id="993615"/>
    <lineage>
        <taxon>Eukaryota</taxon>
        <taxon>Fungi</taxon>
        <taxon>Fungi incertae sedis</taxon>
        <taxon>Microsporidia</taxon>
        <taxon>Nosematidae</taxon>
        <taxon>Vittaforma</taxon>
    </lineage>
</organism>
<dbReference type="EMBL" id="JH370140">
    <property type="protein sequence ID" value="ELA41649.1"/>
    <property type="molecule type" value="Genomic_DNA"/>
</dbReference>
<accession>L2GM06</accession>
<dbReference type="HOGENOM" id="CLU_1533757_0_0_1"/>
<gene>
    <name evidence="1" type="ORF">VICG_01282</name>
</gene>
<name>L2GM06_VITCO</name>
<evidence type="ECO:0000313" key="1">
    <source>
        <dbReference type="EMBL" id="ELA41649.1"/>
    </source>
</evidence>
<dbReference type="RefSeq" id="XP_007604728.1">
    <property type="nucleotide sequence ID" value="XM_007604666.1"/>
</dbReference>
<proteinExistence type="predicted"/>
<reference evidence="2" key="1">
    <citation type="submission" date="2011-05" db="EMBL/GenBank/DDBJ databases">
        <title>The genome sequence of Vittaforma corneae strain ATCC 50505.</title>
        <authorList>
            <consortium name="The Broad Institute Genome Sequencing Platform"/>
            <person name="Cuomo C."/>
            <person name="Didier E."/>
            <person name="Bowers L."/>
            <person name="Young S.K."/>
            <person name="Zeng Q."/>
            <person name="Gargeya S."/>
            <person name="Fitzgerald M."/>
            <person name="Haas B."/>
            <person name="Abouelleil A."/>
            <person name="Alvarado L."/>
            <person name="Arachchi H.M."/>
            <person name="Berlin A."/>
            <person name="Chapman S.B."/>
            <person name="Gearin G."/>
            <person name="Goldberg J."/>
            <person name="Griggs A."/>
            <person name="Gujja S."/>
            <person name="Hansen M."/>
            <person name="Heiman D."/>
            <person name="Howarth C."/>
            <person name="Larimer J."/>
            <person name="Lui A."/>
            <person name="MacDonald P.J.P."/>
            <person name="McCowen C."/>
            <person name="Montmayeur A."/>
            <person name="Murphy C."/>
            <person name="Neiman D."/>
            <person name="Pearson M."/>
            <person name="Priest M."/>
            <person name="Roberts A."/>
            <person name="Saif S."/>
            <person name="Shea T."/>
            <person name="Sisk P."/>
            <person name="Stolte C."/>
            <person name="Sykes S."/>
            <person name="Wortman J."/>
            <person name="Nusbaum C."/>
            <person name="Birren B."/>
        </authorList>
    </citation>
    <scope>NUCLEOTIDE SEQUENCE [LARGE SCALE GENOMIC DNA]</scope>
    <source>
        <strain evidence="2">ATCC 50505</strain>
    </source>
</reference>
<dbReference type="VEuPathDB" id="MicrosporidiaDB:VICG_01282"/>
<dbReference type="InParanoid" id="L2GM06"/>
<evidence type="ECO:0000313" key="2">
    <source>
        <dbReference type="Proteomes" id="UP000011082"/>
    </source>
</evidence>
<dbReference type="Gene3D" id="1.20.120.1900">
    <property type="entry name" value="Gamma-tubulin complex, C-terminal domain"/>
    <property type="match status" value="1"/>
</dbReference>